<dbReference type="GO" id="GO:0008643">
    <property type="term" value="P:carbohydrate transport"/>
    <property type="evidence" value="ECO:0007669"/>
    <property type="project" value="InterPro"/>
</dbReference>
<accession>A0A1X7ALA8</accession>
<name>A0A1X7ALA8_9GAMM</name>
<reference evidence="2 3" key="1">
    <citation type="submission" date="2017-03" db="EMBL/GenBank/DDBJ databases">
        <authorList>
            <person name="Afonso C.L."/>
            <person name="Miller P.J."/>
            <person name="Scott M.A."/>
            <person name="Spackman E."/>
            <person name="Goraichik I."/>
            <person name="Dimitrov K.M."/>
            <person name="Suarez D.L."/>
            <person name="Swayne D.E."/>
        </authorList>
    </citation>
    <scope>NUCLEOTIDE SEQUENCE [LARGE SCALE GENOMIC DNA]</scope>
    <source>
        <strain evidence="2">SB41UT1</strain>
    </source>
</reference>
<protein>
    <submittedName>
        <fullName evidence="2">Maltose regulon periplasmic protein</fullName>
    </submittedName>
</protein>
<evidence type="ECO:0000256" key="1">
    <source>
        <dbReference type="SAM" id="SignalP"/>
    </source>
</evidence>
<dbReference type="Pfam" id="PF07148">
    <property type="entry name" value="MalM"/>
    <property type="match status" value="1"/>
</dbReference>
<keyword evidence="1" id="KW-0732">Signal</keyword>
<dbReference type="InterPro" id="IPR010794">
    <property type="entry name" value="MalM"/>
</dbReference>
<evidence type="ECO:0000313" key="3">
    <source>
        <dbReference type="Proteomes" id="UP000196573"/>
    </source>
</evidence>
<keyword evidence="3" id="KW-1185">Reference proteome</keyword>
<feature type="chain" id="PRO_5012440022" evidence="1">
    <location>
        <begin position="21"/>
        <end position="408"/>
    </location>
</feature>
<sequence>MKAILTIPILSLCVSVSALAEERWFTYIDETGKVRNLFLDDSFTDQQNEASSRISLSGYTSKVDSSDSIAWQANSRGVKEQARRYFSFIDGEGNLQSSFYSNVGASGPSSNDYVLGSGEWASSYMDAEALESKGFVRDGDGLPFFTWMDESGQMQTTSISPEQRALAFRQPQLPGLGAAPTLSDGYEIMIRRPQQLPATAAGPQLSNELSTVLDAGREQRRNNRTQNRDRQLIEDMRTGCCRSIDVTSFVPMGQGDEHFETFNSLSPSYAFPSGLSPYIGFVLPSDPGRLSVRIRSFAQADSPDFIYPTLLFLDAHREPVRMVTDAVYRLKPESWNSYASIEGVVQVKPWLGERYLVIMTTSKDRQQQTLDNRAYDRPLDGAVPNKDQELFVRQHATQGSFEVAFIEQ</sequence>
<evidence type="ECO:0000313" key="2">
    <source>
        <dbReference type="EMBL" id="SMA48007.1"/>
    </source>
</evidence>
<organism evidence="2 3">
    <name type="scientific">Parendozoicomonas haliclonae</name>
    <dbReference type="NCBI Taxonomy" id="1960125"/>
    <lineage>
        <taxon>Bacteria</taxon>
        <taxon>Pseudomonadati</taxon>
        <taxon>Pseudomonadota</taxon>
        <taxon>Gammaproteobacteria</taxon>
        <taxon>Oceanospirillales</taxon>
        <taxon>Endozoicomonadaceae</taxon>
        <taxon>Parendozoicomonas</taxon>
    </lineage>
</organism>
<dbReference type="RefSeq" id="WP_087110568.1">
    <property type="nucleotide sequence ID" value="NZ_CBCSCN010000003.1"/>
</dbReference>
<dbReference type="Proteomes" id="UP000196573">
    <property type="component" value="Unassembled WGS sequence"/>
</dbReference>
<dbReference type="EMBL" id="FWPT01000005">
    <property type="protein sequence ID" value="SMA48007.1"/>
    <property type="molecule type" value="Genomic_DNA"/>
</dbReference>
<gene>
    <name evidence="2" type="ORF">EHSB41UT_02631</name>
</gene>
<dbReference type="GO" id="GO:0042597">
    <property type="term" value="C:periplasmic space"/>
    <property type="evidence" value="ECO:0007669"/>
    <property type="project" value="InterPro"/>
</dbReference>
<proteinExistence type="predicted"/>
<dbReference type="AlphaFoldDB" id="A0A1X7ALA8"/>
<feature type="signal peptide" evidence="1">
    <location>
        <begin position="1"/>
        <end position="20"/>
    </location>
</feature>
<dbReference type="OrthoDB" id="9813383at2"/>